<evidence type="ECO:0000313" key="1">
    <source>
        <dbReference type="EMBL" id="KRT94423.1"/>
    </source>
</evidence>
<reference evidence="1 2" key="1">
    <citation type="journal article" date="2015" name="Int. J. Syst. Evol. Microbiol.">
        <title>Bacillus glycinifermentans sp. nov., isolated from fermented soybean paste.</title>
        <authorList>
            <person name="Kim S.J."/>
            <person name="Dunlap C.A."/>
            <person name="Kwon S.W."/>
            <person name="Rooney A.P."/>
        </authorList>
    </citation>
    <scope>NUCLEOTIDE SEQUENCE [LARGE SCALE GENOMIC DNA]</scope>
    <source>
        <strain evidence="1 2">GO-13</strain>
    </source>
</reference>
<dbReference type="PATRIC" id="fig|1664069.3.peg.3929"/>
<gene>
    <name evidence="1" type="ORF">AB447_202590</name>
</gene>
<proteinExistence type="predicted"/>
<accession>A0A0J6EQ23</accession>
<evidence type="ECO:0000313" key="2">
    <source>
        <dbReference type="Proteomes" id="UP000036168"/>
    </source>
</evidence>
<comment type="caution">
    <text evidence="1">The sequence shown here is derived from an EMBL/GenBank/DDBJ whole genome shotgun (WGS) entry which is preliminary data.</text>
</comment>
<name>A0A0J6EQ23_9BACI</name>
<dbReference type="OrthoDB" id="2615349at2"/>
<dbReference type="Pfam" id="PF26344">
    <property type="entry name" value="YuzC"/>
    <property type="match status" value="1"/>
</dbReference>
<protein>
    <submittedName>
        <fullName evidence="1">Uncharacterized protein</fullName>
    </submittedName>
</protein>
<dbReference type="InterPro" id="IPR058870">
    <property type="entry name" value="YuzC"/>
</dbReference>
<organism evidence="1 2">
    <name type="scientific">Bacillus glycinifermentans</name>
    <dbReference type="NCBI Taxonomy" id="1664069"/>
    <lineage>
        <taxon>Bacteria</taxon>
        <taxon>Bacillati</taxon>
        <taxon>Bacillota</taxon>
        <taxon>Bacilli</taxon>
        <taxon>Bacillales</taxon>
        <taxon>Bacillaceae</taxon>
        <taxon>Bacillus</taxon>
    </lineage>
</organism>
<accession>A0A0J6EMC7</accession>
<dbReference type="Proteomes" id="UP000036168">
    <property type="component" value="Unassembled WGS sequence"/>
</dbReference>
<dbReference type="EMBL" id="LECW02000012">
    <property type="protein sequence ID" value="KRT94423.1"/>
    <property type="molecule type" value="Genomic_DNA"/>
</dbReference>
<dbReference type="AlphaFoldDB" id="A0A0J6EQ23"/>
<sequence length="122" mass="14070">MKNEVFSLFPCYIVNAYWACPYRHVHDRQLFPEVKTDVFLRSARTANSLMADGQLILNRITASRDLARRIMEAGQRSQKETVIALLRQTGIRSRIDVSFNPDGLRIILINPSSTMSLMLRWS</sequence>